<reference evidence="1 2" key="1">
    <citation type="submission" date="2019-04" db="EMBL/GenBank/DDBJ databases">
        <title>Flavobacterium sp. GS03.</title>
        <authorList>
            <person name="Kim H."/>
        </authorList>
    </citation>
    <scope>NUCLEOTIDE SEQUENCE [LARGE SCALE GENOMIC DNA]</scope>
    <source>
        <strain evidence="1 2">GS03</strain>
    </source>
</reference>
<proteinExistence type="predicted"/>
<accession>A0A4P7PUJ3</accession>
<dbReference type="Proteomes" id="UP000296862">
    <property type="component" value="Chromosome"/>
</dbReference>
<dbReference type="RefSeq" id="WP_136152532.1">
    <property type="nucleotide sequence ID" value="NZ_CP038810.1"/>
</dbReference>
<dbReference type="EMBL" id="CP038810">
    <property type="protein sequence ID" value="QBZ98641.1"/>
    <property type="molecule type" value="Genomic_DNA"/>
</dbReference>
<sequence>MKNIFSPVYRQDYLQGFSNGLNPYLKIEENQSDAYVFGFNQGRLDYERMNGKIIHGIPKLIVTNKVLEDFLLAGMLGISINDDDYTAFQIDVISKWYQSGIEKYNPYQSSYLLAILEENGIDII</sequence>
<dbReference type="KEGG" id="fsn:GS03_02150"/>
<dbReference type="OrthoDB" id="1363580at2"/>
<dbReference type="AlphaFoldDB" id="A0A4P7PUJ3"/>
<name>A0A4P7PUJ3_9FLAO</name>
<evidence type="ECO:0000313" key="1">
    <source>
        <dbReference type="EMBL" id="QBZ98641.1"/>
    </source>
</evidence>
<gene>
    <name evidence="1" type="ORF">GS03_02150</name>
</gene>
<organism evidence="1 2">
    <name type="scientific">Flavobacterium sangjuense</name>
    <dbReference type="NCBI Taxonomy" id="2518177"/>
    <lineage>
        <taxon>Bacteria</taxon>
        <taxon>Pseudomonadati</taxon>
        <taxon>Bacteroidota</taxon>
        <taxon>Flavobacteriia</taxon>
        <taxon>Flavobacteriales</taxon>
        <taxon>Flavobacteriaceae</taxon>
        <taxon>Flavobacterium</taxon>
    </lineage>
</organism>
<evidence type="ECO:0000313" key="2">
    <source>
        <dbReference type="Proteomes" id="UP000296862"/>
    </source>
</evidence>
<keyword evidence="2" id="KW-1185">Reference proteome</keyword>
<protein>
    <submittedName>
        <fullName evidence="1">Uncharacterized protein</fullName>
    </submittedName>
</protein>